<reference evidence="3" key="2">
    <citation type="submission" date="2025-08" db="UniProtKB">
        <authorList>
            <consortium name="RefSeq"/>
        </authorList>
    </citation>
    <scope>IDENTIFICATION</scope>
    <source>
        <tissue evidence="3">Leaf</tissue>
    </source>
</reference>
<evidence type="ECO:0000313" key="3">
    <source>
        <dbReference type="RefSeq" id="XP_020105676.1"/>
    </source>
</evidence>
<keyword evidence="2" id="KW-1185">Reference proteome</keyword>
<dbReference type="GeneID" id="109722153"/>
<organism evidence="2 3">
    <name type="scientific">Ananas comosus</name>
    <name type="common">Pineapple</name>
    <name type="synonym">Ananas ananas</name>
    <dbReference type="NCBI Taxonomy" id="4615"/>
    <lineage>
        <taxon>Eukaryota</taxon>
        <taxon>Viridiplantae</taxon>
        <taxon>Streptophyta</taxon>
        <taxon>Embryophyta</taxon>
        <taxon>Tracheophyta</taxon>
        <taxon>Spermatophyta</taxon>
        <taxon>Magnoliopsida</taxon>
        <taxon>Liliopsida</taxon>
        <taxon>Poales</taxon>
        <taxon>Bromeliaceae</taxon>
        <taxon>Bromelioideae</taxon>
        <taxon>Ananas</taxon>
    </lineage>
</organism>
<accession>A0A6P5GAN0</accession>
<sequence>MASDAYLTLFIPNPRPLAPSADLPSRQAPSPTLAARAPAVGARLRPPEWATLLLLHQLATIPAVDHTEGSPYLGFLPWPCSTSGSLDRRSPPPPRAGIASLGSLRPAYAGTGRDQGSCWPARRCCFVPAAPPPSGLRRTLAVAPELPRPSLPREPEAKCTCATSASPNAAAPPTAAGRREPRSSSVGRTRLPPALLPPDAPVGRAGARLSINCAARASLPVAAAAFRRRPTRTPAFFRRLHLLADVAPVARPLLASHSFTLPVQKERDREAQVGKELPTSSNQAKLIRIEYNVLSHLRKVPRLLSVYDALRTQRSVDLCSPKS</sequence>
<feature type="region of interest" description="Disordered" evidence="1">
    <location>
        <begin position="146"/>
        <end position="199"/>
    </location>
</feature>
<dbReference type="AlphaFoldDB" id="A0A6P5GAN0"/>
<dbReference type="Proteomes" id="UP000515123">
    <property type="component" value="Linkage group 1"/>
</dbReference>
<reference evidence="2" key="1">
    <citation type="journal article" date="2015" name="Nat. Genet.">
        <title>The pineapple genome and the evolution of CAM photosynthesis.</title>
        <authorList>
            <person name="Ming R."/>
            <person name="VanBuren R."/>
            <person name="Wai C.M."/>
            <person name="Tang H."/>
            <person name="Schatz M.C."/>
            <person name="Bowers J.E."/>
            <person name="Lyons E."/>
            <person name="Wang M.L."/>
            <person name="Chen J."/>
            <person name="Biggers E."/>
            <person name="Zhang J."/>
            <person name="Huang L."/>
            <person name="Zhang L."/>
            <person name="Miao W."/>
            <person name="Zhang J."/>
            <person name="Ye Z."/>
            <person name="Miao C."/>
            <person name="Lin Z."/>
            <person name="Wang H."/>
            <person name="Zhou H."/>
            <person name="Yim W.C."/>
            <person name="Priest H.D."/>
            <person name="Zheng C."/>
            <person name="Woodhouse M."/>
            <person name="Edger P.P."/>
            <person name="Guyot R."/>
            <person name="Guo H.B."/>
            <person name="Guo H."/>
            <person name="Zheng G."/>
            <person name="Singh R."/>
            <person name="Sharma A."/>
            <person name="Min X."/>
            <person name="Zheng Y."/>
            <person name="Lee H."/>
            <person name="Gurtowski J."/>
            <person name="Sedlazeck F.J."/>
            <person name="Harkess A."/>
            <person name="McKain M.R."/>
            <person name="Liao Z."/>
            <person name="Fang J."/>
            <person name="Liu J."/>
            <person name="Zhang X."/>
            <person name="Zhang Q."/>
            <person name="Hu W."/>
            <person name="Qin Y."/>
            <person name="Wang K."/>
            <person name="Chen L.Y."/>
            <person name="Shirley N."/>
            <person name="Lin Y.R."/>
            <person name="Liu L.Y."/>
            <person name="Hernandez A.G."/>
            <person name="Wright C.L."/>
            <person name="Bulone V."/>
            <person name="Tuskan G.A."/>
            <person name="Heath K."/>
            <person name="Zee F."/>
            <person name="Moore P.H."/>
            <person name="Sunkar R."/>
            <person name="Leebens-Mack J.H."/>
            <person name="Mockler T."/>
            <person name="Bennetzen J.L."/>
            <person name="Freeling M."/>
            <person name="Sankoff D."/>
            <person name="Paterson A.H."/>
            <person name="Zhu X."/>
            <person name="Yang X."/>
            <person name="Smith J.A."/>
            <person name="Cushman J.C."/>
            <person name="Paull R.E."/>
            <person name="Yu Q."/>
        </authorList>
    </citation>
    <scope>NUCLEOTIDE SEQUENCE [LARGE SCALE GENOMIC DNA]</scope>
    <source>
        <strain evidence="2">cv. F153</strain>
    </source>
</reference>
<name>A0A6P5GAN0_ANACO</name>
<feature type="compositionally biased region" description="Low complexity" evidence="1">
    <location>
        <begin position="159"/>
        <end position="176"/>
    </location>
</feature>
<gene>
    <name evidence="3" type="primary">LOC109722153</name>
</gene>
<proteinExistence type="predicted"/>
<evidence type="ECO:0000313" key="2">
    <source>
        <dbReference type="Proteomes" id="UP000515123"/>
    </source>
</evidence>
<evidence type="ECO:0000256" key="1">
    <source>
        <dbReference type="SAM" id="MobiDB-lite"/>
    </source>
</evidence>
<protein>
    <submittedName>
        <fullName evidence="3">Uncharacterized protein LOC109722153</fullName>
    </submittedName>
</protein>
<dbReference type="RefSeq" id="XP_020105676.1">
    <property type="nucleotide sequence ID" value="XM_020250087.1"/>
</dbReference>